<dbReference type="SUPFAM" id="SSF53933">
    <property type="entry name" value="Microbial ribonucleases"/>
    <property type="match status" value="1"/>
</dbReference>
<proteinExistence type="inferred from homology"/>
<dbReference type="GO" id="GO:0004521">
    <property type="term" value="F:RNA endonuclease activity"/>
    <property type="evidence" value="ECO:0007669"/>
    <property type="project" value="InterPro"/>
</dbReference>
<dbReference type="EMBL" id="JARGEQ010000040">
    <property type="protein sequence ID" value="MDF1585766.1"/>
    <property type="molecule type" value="Genomic_DNA"/>
</dbReference>
<dbReference type="Pfam" id="PF00545">
    <property type="entry name" value="Ribonuclease"/>
    <property type="match status" value="1"/>
</dbReference>
<sequence>MRMSWVSFGGAGRLMALLLLLLPPLPGLAGEAEVRAFASLLGLRDVEGFVATVTSLREDGDLPERYLTKSEARRLGWRPGRDLCRSDPKGIMGGDRFGNRERRLPDKPGRIWYEADLDFACGRRGARRLVFSSDGLVFVTLDHYETFKEVPP</sequence>
<evidence type="ECO:0000256" key="2">
    <source>
        <dbReference type="ARBA" id="ARBA00009006"/>
    </source>
</evidence>
<dbReference type="AlphaFoldDB" id="A0AAP3XQD0"/>
<evidence type="ECO:0000256" key="5">
    <source>
        <dbReference type="ARBA" id="ARBA00022722"/>
    </source>
</evidence>
<dbReference type="RefSeq" id="WP_327788182.1">
    <property type="nucleotide sequence ID" value="NZ_JARGEQ010000040.1"/>
</dbReference>
<keyword evidence="8" id="KW-1185">Reference proteome</keyword>
<evidence type="ECO:0000313" key="7">
    <source>
        <dbReference type="EMBL" id="MDF1585766.1"/>
    </source>
</evidence>
<evidence type="ECO:0000256" key="4">
    <source>
        <dbReference type="ARBA" id="ARBA00022525"/>
    </source>
</evidence>
<dbReference type="PRINTS" id="PR00117">
    <property type="entry name" value="BARNASE"/>
</dbReference>
<dbReference type="GO" id="GO:0005576">
    <property type="term" value="C:extracellular region"/>
    <property type="evidence" value="ECO:0007669"/>
    <property type="project" value="UniProtKB-SubCell"/>
</dbReference>
<dbReference type="Gene3D" id="3.10.450.30">
    <property type="entry name" value="Microbial ribonucleases"/>
    <property type="match status" value="1"/>
</dbReference>
<comment type="similarity">
    <text evidence="2">Belongs to the ribonuclease N1/T1 family.</text>
</comment>
<protein>
    <recommendedName>
        <fullName evidence="3">Ribonuclease</fullName>
    </recommendedName>
</protein>
<name>A0AAP3XQD0_9PROT</name>
<organism evidence="7 8">
    <name type="scientific">Marinimicrococcus flavescens</name>
    <dbReference type="NCBI Taxonomy" id="3031815"/>
    <lineage>
        <taxon>Bacteria</taxon>
        <taxon>Pseudomonadati</taxon>
        <taxon>Pseudomonadota</taxon>
        <taxon>Alphaproteobacteria</taxon>
        <taxon>Geminicoccales</taxon>
        <taxon>Geminicoccaceae</taxon>
        <taxon>Marinimicrococcus</taxon>
    </lineage>
</organism>
<evidence type="ECO:0000256" key="3">
    <source>
        <dbReference type="ARBA" id="ARBA00022214"/>
    </source>
</evidence>
<comment type="caution">
    <text evidence="7">The sequence shown here is derived from an EMBL/GenBank/DDBJ whole genome shotgun (WGS) entry which is preliminary data.</text>
</comment>
<keyword evidence="4" id="KW-0964">Secreted</keyword>
<reference evidence="7 8" key="1">
    <citation type="submission" date="2023-03" db="EMBL/GenBank/DDBJ databases">
        <title>YIM 152171 draft genome.</title>
        <authorList>
            <person name="Yang Z."/>
        </authorList>
    </citation>
    <scope>NUCLEOTIDE SEQUENCE [LARGE SCALE GENOMIC DNA]</scope>
    <source>
        <strain evidence="7 8">YIM 152171</strain>
    </source>
</reference>
<dbReference type="InterPro" id="IPR016191">
    <property type="entry name" value="Ribonuclease/ribotoxin"/>
</dbReference>
<accession>A0AAP3XQD0</accession>
<comment type="subcellular location">
    <subcellularLocation>
        <location evidence="1">Secreted</location>
    </subcellularLocation>
</comment>
<evidence type="ECO:0000256" key="1">
    <source>
        <dbReference type="ARBA" id="ARBA00004613"/>
    </source>
</evidence>
<dbReference type="GO" id="GO:0003723">
    <property type="term" value="F:RNA binding"/>
    <property type="evidence" value="ECO:0007669"/>
    <property type="project" value="InterPro"/>
</dbReference>
<evidence type="ECO:0000313" key="8">
    <source>
        <dbReference type="Proteomes" id="UP001301140"/>
    </source>
</evidence>
<keyword evidence="6" id="KW-0378">Hydrolase</keyword>
<dbReference type="InterPro" id="IPR001887">
    <property type="entry name" value="Barnase"/>
</dbReference>
<dbReference type="Proteomes" id="UP001301140">
    <property type="component" value="Unassembled WGS sequence"/>
</dbReference>
<keyword evidence="5" id="KW-0540">Nuclease</keyword>
<dbReference type="InterPro" id="IPR000026">
    <property type="entry name" value="N1-like"/>
</dbReference>
<dbReference type="GO" id="GO:0016787">
    <property type="term" value="F:hydrolase activity"/>
    <property type="evidence" value="ECO:0007669"/>
    <property type="project" value="UniProtKB-KW"/>
</dbReference>
<gene>
    <name evidence="7" type="ORF">PZ740_05120</name>
</gene>
<evidence type="ECO:0000256" key="6">
    <source>
        <dbReference type="ARBA" id="ARBA00022801"/>
    </source>
</evidence>